<keyword evidence="5" id="KW-1185">Reference proteome</keyword>
<dbReference type="RefSeq" id="WP_234237939.1">
    <property type="nucleotide sequence ID" value="NZ_JAKOEM010000058.1"/>
</dbReference>
<dbReference type="Proteomes" id="UP001165279">
    <property type="component" value="Unassembled WGS sequence"/>
</dbReference>
<dbReference type="InterPro" id="IPR018511">
    <property type="entry name" value="Hemolysin-typ_Ca-bd_CS"/>
</dbReference>
<keyword evidence="2" id="KW-0964">Secreted</keyword>
<dbReference type="PANTHER" id="PTHR38340">
    <property type="entry name" value="S-LAYER PROTEIN"/>
    <property type="match status" value="1"/>
</dbReference>
<protein>
    <recommendedName>
        <fullName evidence="6">Hemolysin-type calcium-binding repeat-containing protein</fullName>
    </recommendedName>
</protein>
<dbReference type="SUPFAM" id="SSF51120">
    <property type="entry name" value="beta-Roll"/>
    <property type="match status" value="4"/>
</dbReference>
<sequence>MPTPYTLLGYQVQFDADDNVASVTDTSITLTMPDGVSPNLTYQFETPANPVPNPDDEPLPLIIGNVPGATSIDLLGGDLDTTDSYFGFVQFSGATSYVLAFTEAPAGQPATDWYFSLGGASIPDVPALADPVAGWKALDGQITGVGPVTSGPFGPGASIPLSSLTRGIAHTGQIIDSFDTNDNTITTGNGNDYVTVGGGGYDEIRTLAGDDLVLVDGESGFVEVNIDTGTGRDVVDLSDITDSYAEIAHNDGLTAGITANVNGTTNVGRIDKGAGGSTILLNPASAMLADGLAIWGTNFADTLNITSVVDGFAQVRGLGGNDQINIGASDGFTRLDYRDSPAGIVANLATGIIQDGHGGTDTVTGTATELRGSMQADRIIGSSADERFILMAGNDTLDGGAGNDWVRYDRNRVDAVEVDLAAGTATGTWRGTSFTHSITGIENINGSRNDADLLQGNGNNNQINGRGGNDTINGRGGDDTLVGEAGDDRIDGGSGFDRAEFWGVNEADATITQNGDGSIQVVSSLGTDTLVNVEELGFNDASVKIADLFPTPGTIVGGGTSETLTGGDDSEEVIAGGGDDKISGGGGDDTIDGGSGNDTLRGDDGNDSLDGGDGADTINGGDGDDNILGGGSTEDLRDVIYGGNGNDRLDGGYGNDLIYGMAGNDTIAGGFGVDELQGQEGDDVIT</sequence>
<gene>
    <name evidence="4" type="ORF">MB818_21780</name>
</gene>
<comment type="subcellular location">
    <subcellularLocation>
        <location evidence="1">Secreted</location>
    </subcellularLocation>
</comment>
<dbReference type="Gene3D" id="2.150.10.10">
    <property type="entry name" value="Serralysin-like metalloprotease, C-terminal"/>
    <property type="match status" value="4"/>
</dbReference>
<evidence type="ECO:0000313" key="4">
    <source>
        <dbReference type="EMBL" id="MCG6560837.1"/>
    </source>
</evidence>
<feature type="region of interest" description="Disordered" evidence="3">
    <location>
        <begin position="556"/>
        <end position="631"/>
    </location>
</feature>
<feature type="compositionally biased region" description="Gly residues" evidence="3">
    <location>
        <begin position="583"/>
        <end position="596"/>
    </location>
</feature>
<evidence type="ECO:0000313" key="5">
    <source>
        <dbReference type="Proteomes" id="UP001165279"/>
    </source>
</evidence>
<dbReference type="EMBL" id="JAKOEM010000058">
    <property type="protein sequence ID" value="MCG6560837.1"/>
    <property type="molecule type" value="Genomic_DNA"/>
</dbReference>
<name>A0ABS9P4F7_9RHOB</name>
<evidence type="ECO:0000256" key="2">
    <source>
        <dbReference type="ARBA" id="ARBA00022525"/>
    </source>
</evidence>
<evidence type="ECO:0008006" key="6">
    <source>
        <dbReference type="Google" id="ProtNLM"/>
    </source>
</evidence>
<reference evidence="4" key="1">
    <citation type="submission" date="2022-02" db="EMBL/GenBank/DDBJ databases">
        <title>The genome sequence of Ruegeria sp. 1NDH52C.</title>
        <authorList>
            <person name="Du J."/>
        </authorList>
    </citation>
    <scope>NUCLEOTIDE SEQUENCE</scope>
    <source>
        <strain evidence="4">1NDH52C</strain>
    </source>
</reference>
<dbReference type="InterPro" id="IPR050557">
    <property type="entry name" value="RTX_toxin/Mannuronan_C5-epim"/>
</dbReference>
<feature type="non-terminal residue" evidence="4">
    <location>
        <position position="686"/>
    </location>
</feature>
<dbReference type="PROSITE" id="PS00330">
    <property type="entry name" value="HEMOLYSIN_CALCIUM"/>
    <property type="match status" value="4"/>
</dbReference>
<proteinExistence type="predicted"/>
<dbReference type="PRINTS" id="PR00313">
    <property type="entry name" value="CABNDNGRPT"/>
</dbReference>
<evidence type="ECO:0000256" key="1">
    <source>
        <dbReference type="ARBA" id="ARBA00004613"/>
    </source>
</evidence>
<dbReference type="InterPro" id="IPR011049">
    <property type="entry name" value="Serralysin-like_metalloprot_C"/>
</dbReference>
<accession>A0ABS9P4F7</accession>
<dbReference type="Pfam" id="PF00353">
    <property type="entry name" value="HemolysinCabind"/>
    <property type="match status" value="5"/>
</dbReference>
<evidence type="ECO:0000256" key="3">
    <source>
        <dbReference type="SAM" id="MobiDB-lite"/>
    </source>
</evidence>
<organism evidence="4 5">
    <name type="scientific">Ruegeria alba</name>
    <dbReference type="NCBI Taxonomy" id="2916756"/>
    <lineage>
        <taxon>Bacteria</taxon>
        <taxon>Pseudomonadati</taxon>
        <taxon>Pseudomonadota</taxon>
        <taxon>Alphaproteobacteria</taxon>
        <taxon>Rhodobacterales</taxon>
        <taxon>Roseobacteraceae</taxon>
        <taxon>Ruegeria</taxon>
    </lineage>
</organism>
<dbReference type="PANTHER" id="PTHR38340:SF1">
    <property type="entry name" value="S-LAYER PROTEIN"/>
    <property type="match status" value="1"/>
</dbReference>
<dbReference type="InterPro" id="IPR001343">
    <property type="entry name" value="Hemolysn_Ca-bd"/>
</dbReference>
<comment type="caution">
    <text evidence="4">The sequence shown here is derived from an EMBL/GenBank/DDBJ whole genome shotgun (WGS) entry which is preliminary data.</text>
</comment>